<dbReference type="PANTHER" id="PTHR43569:SF2">
    <property type="entry name" value="AMIDOHYDROLASE-RELATED DOMAIN-CONTAINING PROTEIN"/>
    <property type="match status" value="1"/>
</dbReference>
<dbReference type="Gene3D" id="3.20.20.140">
    <property type="entry name" value="Metal-dependent hydrolases"/>
    <property type="match status" value="1"/>
</dbReference>
<accession>A0ABU3EIZ7</accession>
<protein>
    <submittedName>
        <fullName evidence="3">Amidohydrolase family protein</fullName>
    </submittedName>
</protein>
<dbReference type="Proteomes" id="UP001251085">
    <property type="component" value="Unassembled WGS sequence"/>
</dbReference>
<comment type="similarity">
    <text evidence="1">Belongs to the metallo-dependent hydrolases superfamily.</text>
</comment>
<comment type="caution">
    <text evidence="3">The sequence shown here is derived from an EMBL/GenBank/DDBJ whole genome shotgun (WGS) entry which is preliminary data.</text>
</comment>
<feature type="domain" description="Amidohydrolase-related" evidence="2">
    <location>
        <begin position="6"/>
        <end position="280"/>
    </location>
</feature>
<name>A0ABU3EIZ7_9RHOB</name>
<proteinExistence type="inferred from homology"/>
<reference evidence="4" key="1">
    <citation type="submission" date="2023-07" db="EMBL/GenBank/DDBJ databases">
        <title>Characterization of two Paracoccaceae strains isolated from Phycosphere and proposal of Xinfangfangia lacusdiani sp. nov.</title>
        <authorList>
            <person name="Deng Y."/>
            <person name="Zhang Y.Q."/>
        </authorList>
    </citation>
    <scope>NUCLEOTIDE SEQUENCE [LARGE SCALE GENOMIC DNA]</scope>
    <source>
        <strain evidence="4">CPCC 101403</strain>
    </source>
</reference>
<evidence type="ECO:0000313" key="3">
    <source>
        <dbReference type="EMBL" id="MDT1064208.1"/>
    </source>
</evidence>
<evidence type="ECO:0000259" key="2">
    <source>
        <dbReference type="Pfam" id="PF04909"/>
    </source>
</evidence>
<dbReference type="EMBL" id="JAVRQI010000019">
    <property type="protein sequence ID" value="MDT1064208.1"/>
    <property type="molecule type" value="Genomic_DNA"/>
</dbReference>
<dbReference type="RefSeq" id="WP_311761296.1">
    <property type="nucleotide sequence ID" value="NZ_JAVRQI010000019.1"/>
</dbReference>
<evidence type="ECO:0000256" key="1">
    <source>
        <dbReference type="ARBA" id="ARBA00038310"/>
    </source>
</evidence>
<organism evidence="3 4">
    <name type="scientific">Paracoccus broussonetiae</name>
    <dbReference type="NCBI Taxonomy" id="3075834"/>
    <lineage>
        <taxon>Bacteria</taxon>
        <taxon>Pseudomonadati</taxon>
        <taxon>Pseudomonadota</taxon>
        <taxon>Alphaproteobacteria</taxon>
        <taxon>Rhodobacterales</taxon>
        <taxon>Paracoccaceae</taxon>
        <taxon>Paracoccus</taxon>
    </lineage>
</organism>
<dbReference type="InterPro" id="IPR052350">
    <property type="entry name" value="Metallo-dep_Lactonases"/>
</dbReference>
<dbReference type="Pfam" id="PF04909">
    <property type="entry name" value="Amidohydro_2"/>
    <property type="match status" value="1"/>
</dbReference>
<keyword evidence="4" id="KW-1185">Reference proteome</keyword>
<dbReference type="InterPro" id="IPR032466">
    <property type="entry name" value="Metal_Hydrolase"/>
</dbReference>
<sequence length="300" mass="31969">MTYDIIDIHPHIISTDTAKYPIAPQAGHRSKWSASRPADFVQLVAAMDEAGIARAAIVHSSTTYGHDNSYVADSVASQPDRFTGVFSFDLLAPDALATFDYWMGRGMGGIRLFTGGATHQTDGSWLVDPATFPVWERCAEAGLSMVIQTTPAGLGMVAELAARFPGVRIALDHCARPVLRDGPPYAACSELFELARFDNVYLKITPKTFELAEAAPGGAEAFFPHLVATFGADHLAFGSNYPASAGSLKDLIAQGNACLASLGEEDRAWIWSGTAKVLYPTLGGKRAEATRSAASEEVGQ</sequence>
<dbReference type="PANTHER" id="PTHR43569">
    <property type="entry name" value="AMIDOHYDROLASE"/>
    <property type="match status" value="1"/>
</dbReference>
<gene>
    <name evidence="3" type="ORF">RM190_20260</name>
</gene>
<dbReference type="SUPFAM" id="SSF51556">
    <property type="entry name" value="Metallo-dependent hydrolases"/>
    <property type="match status" value="1"/>
</dbReference>
<dbReference type="InterPro" id="IPR006680">
    <property type="entry name" value="Amidohydro-rel"/>
</dbReference>
<evidence type="ECO:0000313" key="4">
    <source>
        <dbReference type="Proteomes" id="UP001251085"/>
    </source>
</evidence>